<organism evidence="1">
    <name type="scientific">viral metagenome</name>
    <dbReference type="NCBI Taxonomy" id="1070528"/>
    <lineage>
        <taxon>unclassified sequences</taxon>
        <taxon>metagenomes</taxon>
        <taxon>organismal metagenomes</taxon>
    </lineage>
</organism>
<name>A0A6C0AJR8_9ZZZZ</name>
<proteinExistence type="predicted"/>
<dbReference type="EMBL" id="MN740664">
    <property type="protein sequence ID" value="QHS79886.1"/>
    <property type="molecule type" value="Genomic_DNA"/>
</dbReference>
<evidence type="ECO:0000313" key="1">
    <source>
        <dbReference type="EMBL" id="QHS79886.1"/>
    </source>
</evidence>
<protein>
    <submittedName>
        <fullName evidence="1">Uncharacterized protein</fullName>
    </submittedName>
</protein>
<dbReference type="AlphaFoldDB" id="A0A6C0AJR8"/>
<sequence length="316" mass="35884">MEITDPRPVTDFQKTTFCGHPRAHVRKVLIQTIQMGHADYACYWTLEFLCSGLVHSLWGAFFEAAALHINRAQPNVFLYLAKAYETYAPIEAGYDIQNMTQIRNHPDIRKLVCEVAATMSLCRKHKLQTLPTIKPAHDFDPVTIHESLKSPSKLYGSQVLRPSDPMPAAIPVNEFCYCIRADVRDLTRALYWMSWILAFCREHKKQTKTNLLFAPRGDEYVSGSDSTHPVWIFWDAIRKNSPPGTREYTDVLYRIHSLRWTSADKGKRALLIAAVTLLCEGTLDTTPCAPTLQVSNVLNGMPGWIDAIVKMQRSFA</sequence>
<reference evidence="1" key="1">
    <citation type="journal article" date="2020" name="Nature">
        <title>Giant virus diversity and host interactions through global metagenomics.</title>
        <authorList>
            <person name="Schulz F."/>
            <person name="Roux S."/>
            <person name="Paez-Espino D."/>
            <person name="Jungbluth S."/>
            <person name="Walsh D.A."/>
            <person name="Denef V.J."/>
            <person name="McMahon K.D."/>
            <person name="Konstantinidis K.T."/>
            <person name="Eloe-Fadrosh E.A."/>
            <person name="Kyrpides N.C."/>
            <person name="Woyke T."/>
        </authorList>
    </citation>
    <scope>NUCLEOTIDE SEQUENCE</scope>
    <source>
        <strain evidence="1">GVMAG-S-1035375-24</strain>
    </source>
</reference>
<accession>A0A6C0AJR8</accession>